<dbReference type="eggNOG" id="COG2251">
    <property type="taxonomic scope" value="Bacteria"/>
</dbReference>
<dbReference type="EMBL" id="CP000878">
    <property type="protein sequence ID" value="ABX08235.1"/>
    <property type="molecule type" value="Genomic_DNA"/>
</dbReference>
<name>A9BDS5_PROM4</name>
<dbReference type="STRING" id="93059.P9211_03041"/>
<dbReference type="InterPro" id="IPR019993">
    <property type="entry name" value="RecB_nuclease_TM0106_put"/>
</dbReference>
<dbReference type="KEGG" id="pmj:P9211_03041"/>
<feature type="domain" description="YprB ribonuclease H-like" evidence="1">
    <location>
        <begin position="302"/>
        <end position="482"/>
    </location>
</feature>
<gene>
    <name evidence="2" type="ordered locus">P9211_03041</name>
</gene>
<evidence type="ECO:0000259" key="1">
    <source>
        <dbReference type="Pfam" id="PF13482"/>
    </source>
</evidence>
<protein>
    <submittedName>
        <fullName evidence="2">Predicted nuclease (RecB family)</fullName>
    </submittedName>
</protein>
<dbReference type="NCBIfam" id="TIGR03491">
    <property type="entry name" value="TM0106 family RecB-like putative nuclease"/>
    <property type="match status" value="1"/>
</dbReference>
<dbReference type="InterPro" id="IPR012337">
    <property type="entry name" value="RNaseH-like_sf"/>
</dbReference>
<dbReference type="AlphaFoldDB" id="A9BDS5"/>
<evidence type="ECO:0000313" key="3">
    <source>
        <dbReference type="Proteomes" id="UP000000788"/>
    </source>
</evidence>
<reference evidence="2 3" key="1">
    <citation type="journal article" date="2007" name="PLoS Genet.">
        <title>Patterns and implications of gene gain and loss in the evolution of Prochlorococcus.</title>
        <authorList>
            <person name="Kettler G.C."/>
            <person name="Martiny A.C."/>
            <person name="Huang K."/>
            <person name="Zucker J."/>
            <person name="Coleman M.L."/>
            <person name="Rodrigue S."/>
            <person name="Chen F."/>
            <person name="Lapidus A."/>
            <person name="Ferriera S."/>
            <person name="Johnson J."/>
            <person name="Steglich C."/>
            <person name="Church G.M."/>
            <person name="Richardson P."/>
            <person name="Chisholm S.W."/>
        </authorList>
    </citation>
    <scope>NUCLEOTIDE SEQUENCE [LARGE SCALE GENOMIC DNA]</scope>
    <source>
        <strain evidence="3">MIT 9211</strain>
    </source>
</reference>
<dbReference type="OrthoDB" id="9757917at2"/>
<dbReference type="HOGENOM" id="CLU_044183_0_0_3"/>
<accession>A9BDS5</accession>
<organism evidence="2 3">
    <name type="scientific">Prochlorococcus marinus (strain MIT 9211)</name>
    <dbReference type="NCBI Taxonomy" id="93059"/>
    <lineage>
        <taxon>Bacteria</taxon>
        <taxon>Bacillati</taxon>
        <taxon>Cyanobacteriota</taxon>
        <taxon>Cyanophyceae</taxon>
        <taxon>Synechococcales</taxon>
        <taxon>Prochlorococcaceae</taxon>
        <taxon>Prochlorococcus</taxon>
    </lineage>
</organism>
<keyword evidence="3" id="KW-1185">Reference proteome</keyword>
<dbReference type="InterPro" id="IPR038720">
    <property type="entry name" value="YprB_RNase_H-like_dom"/>
</dbReference>
<dbReference type="SUPFAM" id="SSF53098">
    <property type="entry name" value="Ribonuclease H-like"/>
    <property type="match status" value="1"/>
</dbReference>
<sequence length="490" mass="56853">MSIPPIESKIITDRLLSSWIRCKRKAWLDVYENKERKIWLAHRSLQLDHQYKSLKAFSCTKPGYGIKGCLKGEENVVGIRLKTSNFFNHHIEAHPLILHKTKGNSCFGNFKYQPVIVRQGRRITRNHRLSLALWGHLLEQFQQSSIDEGLAISLTKNGLEIDKVFLSKKLHQQLLNSINKLIIDLDKKDPPSLTSDRKKCVLCPWNKVCNKKALEEGHLSEINGIGSKRQEILQSIGINNITELAKAKSIFLSDKLDTFGGKNDMLSHQLINQAKVQLSSIPKRINTNPVLPELSNVPGVIIYDIESDPDANHDFLHGFISIRKTGIRNWDVDNFNYNNILTISNKDEKDTLFEIYKQFNNFNSWPILHYGETEYLSFQKMAKRHGMPDLELNSIQNRFVDVHERVRKHWLLPVNSYGLKGVAQWLGFKWDQKNVDGAQALLWWRQWRSTQNNSIVHKANLKKLLRYNQDDCIATWVIAQWLLNNDREHK</sequence>
<dbReference type="RefSeq" id="WP_012194860.1">
    <property type="nucleotide sequence ID" value="NC_009976.1"/>
</dbReference>
<evidence type="ECO:0000313" key="2">
    <source>
        <dbReference type="EMBL" id="ABX08235.1"/>
    </source>
</evidence>
<dbReference type="Pfam" id="PF13482">
    <property type="entry name" value="RNase_H_2"/>
    <property type="match status" value="1"/>
</dbReference>
<proteinExistence type="predicted"/>
<dbReference type="Proteomes" id="UP000000788">
    <property type="component" value="Chromosome"/>
</dbReference>